<reference evidence="3" key="1">
    <citation type="submission" date="2016-06" db="UniProtKB">
        <authorList>
            <consortium name="WormBaseParasite"/>
        </authorList>
    </citation>
    <scope>IDENTIFICATION</scope>
</reference>
<accession>A0A183VCK8</accession>
<keyword evidence="2" id="KW-1185">Reference proteome</keyword>
<proteinExistence type="predicted"/>
<evidence type="ECO:0000313" key="1">
    <source>
        <dbReference type="EMBL" id="VDM49799.1"/>
    </source>
</evidence>
<evidence type="ECO:0000313" key="2">
    <source>
        <dbReference type="Proteomes" id="UP000050794"/>
    </source>
</evidence>
<dbReference type="AlphaFoldDB" id="A0A183VCK8"/>
<reference evidence="1 2" key="2">
    <citation type="submission" date="2018-11" db="EMBL/GenBank/DDBJ databases">
        <authorList>
            <consortium name="Pathogen Informatics"/>
        </authorList>
    </citation>
    <scope>NUCLEOTIDE SEQUENCE [LARGE SCALE GENOMIC DNA]</scope>
</reference>
<protein>
    <submittedName>
        <fullName evidence="3">Transposase</fullName>
    </submittedName>
</protein>
<organism evidence="2 3">
    <name type="scientific">Toxocara canis</name>
    <name type="common">Canine roundworm</name>
    <dbReference type="NCBI Taxonomy" id="6265"/>
    <lineage>
        <taxon>Eukaryota</taxon>
        <taxon>Metazoa</taxon>
        <taxon>Ecdysozoa</taxon>
        <taxon>Nematoda</taxon>
        <taxon>Chromadorea</taxon>
        <taxon>Rhabditida</taxon>
        <taxon>Spirurina</taxon>
        <taxon>Ascaridomorpha</taxon>
        <taxon>Ascaridoidea</taxon>
        <taxon>Toxocaridae</taxon>
        <taxon>Toxocara</taxon>
    </lineage>
</organism>
<name>A0A183VCK8_TOXCA</name>
<dbReference type="Proteomes" id="UP000050794">
    <property type="component" value="Unassembled WGS sequence"/>
</dbReference>
<sequence>MRALFLSSGAYRIKCHLKTKKGTAEQRERQKFAADVHSSIHRYRWYSRSKAQEENERYRNRRSSLV</sequence>
<evidence type="ECO:0000313" key="3">
    <source>
        <dbReference type="WBParaSite" id="TCNE_0001848201-mRNA-1"/>
    </source>
</evidence>
<gene>
    <name evidence="1" type="ORF">TCNE_LOCUS18478</name>
</gene>
<dbReference type="EMBL" id="UYWY01025572">
    <property type="protein sequence ID" value="VDM49799.1"/>
    <property type="molecule type" value="Genomic_DNA"/>
</dbReference>
<dbReference type="WBParaSite" id="TCNE_0001848201-mRNA-1">
    <property type="protein sequence ID" value="TCNE_0001848201-mRNA-1"/>
    <property type="gene ID" value="TCNE_0001848201"/>
</dbReference>